<evidence type="ECO:0000313" key="2">
    <source>
        <dbReference type="Proteomes" id="UP000516437"/>
    </source>
</evidence>
<accession>A0A6A1VJL0</accession>
<keyword evidence="2" id="KW-1185">Reference proteome</keyword>
<dbReference type="EMBL" id="RXIC02000023">
    <property type="protein sequence ID" value="KAB1212893.1"/>
    <property type="molecule type" value="Genomic_DNA"/>
</dbReference>
<sequence>MSPAGPQHPLLPYKSTISPSFSPQSSEVKESAFAYCSIFDLNLVRVLDLQYYSRMAACKGFILAFVFALSTLSCIDVSIAARHLLQMTAPAAPTLPAIPAMPKPVLQTPLPFLPQPSLPTLPAGQPALPKPTLPPLPSVPTMPTIPKVTLPPNSYHSLHPHSPSRHYSYYPIPFPTPCGHQ</sequence>
<organism evidence="1 2">
    <name type="scientific">Morella rubra</name>
    <name type="common">Chinese bayberry</name>
    <dbReference type="NCBI Taxonomy" id="262757"/>
    <lineage>
        <taxon>Eukaryota</taxon>
        <taxon>Viridiplantae</taxon>
        <taxon>Streptophyta</taxon>
        <taxon>Embryophyta</taxon>
        <taxon>Tracheophyta</taxon>
        <taxon>Spermatophyta</taxon>
        <taxon>Magnoliopsida</taxon>
        <taxon>eudicotyledons</taxon>
        <taxon>Gunneridae</taxon>
        <taxon>Pentapetalae</taxon>
        <taxon>rosids</taxon>
        <taxon>fabids</taxon>
        <taxon>Fagales</taxon>
        <taxon>Myricaceae</taxon>
        <taxon>Morella</taxon>
    </lineage>
</organism>
<dbReference type="AlphaFoldDB" id="A0A6A1VJL0"/>
<name>A0A6A1VJL0_9ROSI</name>
<proteinExistence type="predicted"/>
<dbReference type="PANTHER" id="PTHR33088:SF105">
    <property type="entry name" value="ESX-1 SECRETION-ASSOCIATED PROTEIN ESPE"/>
    <property type="match status" value="1"/>
</dbReference>
<comment type="caution">
    <text evidence="1">The sequence shown here is derived from an EMBL/GenBank/DDBJ whole genome shotgun (WGS) entry which is preliminary data.</text>
</comment>
<dbReference type="Proteomes" id="UP000516437">
    <property type="component" value="Chromosome 5"/>
</dbReference>
<protein>
    <submittedName>
        <fullName evidence="1">Uncharacterized protein</fullName>
    </submittedName>
</protein>
<gene>
    <name evidence="1" type="ORF">CJ030_MR5G010193</name>
</gene>
<dbReference type="PANTHER" id="PTHR33088">
    <property type="entry name" value="MUCIN-2"/>
    <property type="match status" value="1"/>
</dbReference>
<evidence type="ECO:0000313" key="1">
    <source>
        <dbReference type="EMBL" id="KAB1212893.1"/>
    </source>
</evidence>
<reference evidence="1 2" key="1">
    <citation type="journal article" date="2019" name="Plant Biotechnol. J.">
        <title>The red bayberry genome and genetic basis of sex determination.</title>
        <authorList>
            <person name="Jia H.M."/>
            <person name="Jia H.J."/>
            <person name="Cai Q.L."/>
            <person name="Wang Y."/>
            <person name="Zhao H.B."/>
            <person name="Yang W.F."/>
            <person name="Wang G.Y."/>
            <person name="Li Y.H."/>
            <person name="Zhan D.L."/>
            <person name="Shen Y.T."/>
            <person name="Niu Q.F."/>
            <person name="Chang L."/>
            <person name="Qiu J."/>
            <person name="Zhao L."/>
            <person name="Xie H.B."/>
            <person name="Fu W.Y."/>
            <person name="Jin J."/>
            <person name="Li X.W."/>
            <person name="Jiao Y."/>
            <person name="Zhou C.C."/>
            <person name="Tu T."/>
            <person name="Chai C.Y."/>
            <person name="Gao J.L."/>
            <person name="Fan L.J."/>
            <person name="van de Weg E."/>
            <person name="Wang J.Y."/>
            <person name="Gao Z.S."/>
        </authorList>
    </citation>
    <scope>NUCLEOTIDE SEQUENCE [LARGE SCALE GENOMIC DNA]</scope>
    <source>
        <tissue evidence="1">Leaves</tissue>
    </source>
</reference>
<dbReference type="InterPro" id="IPR044659">
    <property type="entry name" value="PELPK1_2"/>
</dbReference>